<sequence>MLKETVVETMDVVQDAKDASVAKKRPEPQKWLLCPQRDADIKALCRPNGVKHLLFASPFILTYAAAMYGQFALDNVWANVALSVLLGHCLYTLFVLHHDCMHGTGFRNDFFNRLMGRLYATTFTMTFTVNRETHMRHHSHIADPERDPDEYYFAAELKDIWLRLWRYYQWYTTIALTRYGLRVRATVVTEQVINLAIWAAIHVVLIQMGLAMKLLYIFWLPLAVVVLIINPITRGYEHAPITLYPRGDSRRRDMSKNSITVANPMLGWLCANITYHVEHHSYPRCPFYNLQKLYKIFQEEKLQYLTAPYPLYRVWKGQKMLEGMTCNAD</sequence>
<dbReference type="GO" id="GO:0008610">
    <property type="term" value="P:lipid biosynthetic process"/>
    <property type="evidence" value="ECO:0007669"/>
    <property type="project" value="UniProtKB-ARBA"/>
</dbReference>
<keyword evidence="4" id="KW-1185">Reference proteome</keyword>
<dbReference type="AlphaFoldDB" id="L7U365"/>
<dbReference type="Proteomes" id="UP000011131">
    <property type="component" value="Chromosome"/>
</dbReference>
<gene>
    <name evidence="3" type="ordered locus">MYSTI_01890</name>
</gene>
<dbReference type="EMBL" id="CP004025">
    <property type="protein sequence ID" value="AGC43221.1"/>
    <property type="molecule type" value="Genomic_DNA"/>
</dbReference>
<evidence type="ECO:0000256" key="1">
    <source>
        <dbReference type="SAM" id="Phobius"/>
    </source>
</evidence>
<reference evidence="3 4" key="1">
    <citation type="journal article" date="2013" name="Genome Announc.">
        <title>Complete genome sequence of Myxococcus stipitatus strain DSM 14675, a fruiting myxobacterium.</title>
        <authorList>
            <person name="Huntley S."/>
            <person name="Kneip S."/>
            <person name="Treuner-Lange A."/>
            <person name="Sogaard-Andersen L."/>
        </authorList>
    </citation>
    <scope>NUCLEOTIDE SEQUENCE [LARGE SCALE GENOMIC DNA]</scope>
    <source>
        <strain evidence="4">DSM 14675 / JCM 12634 / Mx s8</strain>
    </source>
</reference>
<feature type="transmembrane region" description="Helical" evidence="1">
    <location>
        <begin position="192"/>
        <end position="210"/>
    </location>
</feature>
<dbReference type="Pfam" id="PF00487">
    <property type="entry name" value="FA_desaturase"/>
    <property type="match status" value="1"/>
</dbReference>
<evidence type="ECO:0000313" key="3">
    <source>
        <dbReference type="EMBL" id="AGC43221.1"/>
    </source>
</evidence>
<feature type="transmembrane region" description="Helical" evidence="1">
    <location>
        <begin position="52"/>
        <end position="71"/>
    </location>
</feature>
<name>L7U365_MYXSD</name>
<keyword evidence="1" id="KW-0812">Transmembrane</keyword>
<dbReference type="KEGG" id="msd:MYSTI_01890"/>
<dbReference type="InterPro" id="IPR005804">
    <property type="entry name" value="FA_desaturase_dom"/>
</dbReference>
<dbReference type="InterPro" id="IPR012171">
    <property type="entry name" value="Fatty_acid_desaturase"/>
</dbReference>
<organism evidence="3 4">
    <name type="scientific">Myxococcus stipitatus (strain DSM 14675 / JCM 12634 / Mx s8)</name>
    <dbReference type="NCBI Taxonomy" id="1278073"/>
    <lineage>
        <taxon>Bacteria</taxon>
        <taxon>Pseudomonadati</taxon>
        <taxon>Myxococcota</taxon>
        <taxon>Myxococcia</taxon>
        <taxon>Myxococcales</taxon>
        <taxon>Cystobacterineae</taxon>
        <taxon>Myxococcaceae</taxon>
        <taxon>Myxococcus</taxon>
    </lineage>
</organism>
<dbReference type="HOGENOM" id="CLU_052920_1_0_7"/>
<dbReference type="PANTHER" id="PTHR19353:SF19">
    <property type="entry name" value="DELTA(5) FATTY ACID DESATURASE C-RELATED"/>
    <property type="match status" value="1"/>
</dbReference>
<accession>L7U365</accession>
<evidence type="ECO:0000313" key="4">
    <source>
        <dbReference type="Proteomes" id="UP000011131"/>
    </source>
</evidence>
<dbReference type="GO" id="GO:0016717">
    <property type="term" value="F:oxidoreductase activity, acting on paired donors, with oxidation of a pair of donors resulting in the reduction of molecular oxygen to two molecules of water"/>
    <property type="evidence" value="ECO:0007669"/>
    <property type="project" value="TreeGrafter"/>
</dbReference>
<keyword evidence="1" id="KW-1133">Transmembrane helix</keyword>
<dbReference type="GO" id="GO:0016020">
    <property type="term" value="C:membrane"/>
    <property type="evidence" value="ECO:0007669"/>
    <property type="project" value="TreeGrafter"/>
</dbReference>
<feature type="transmembrane region" description="Helical" evidence="1">
    <location>
        <begin position="216"/>
        <end position="233"/>
    </location>
</feature>
<dbReference type="PATRIC" id="fig|1278073.3.peg.1941"/>
<dbReference type="eggNOG" id="COG3239">
    <property type="taxonomic scope" value="Bacteria"/>
</dbReference>
<dbReference type="STRING" id="1278073.MYSTI_01890"/>
<feature type="transmembrane region" description="Helical" evidence="1">
    <location>
        <begin position="77"/>
        <end position="96"/>
    </location>
</feature>
<proteinExistence type="predicted"/>
<protein>
    <submittedName>
        <fullName evidence="3">Fatty acid desaturase</fullName>
    </submittedName>
</protein>
<evidence type="ECO:0000259" key="2">
    <source>
        <dbReference type="Pfam" id="PF00487"/>
    </source>
</evidence>
<keyword evidence="1" id="KW-0472">Membrane</keyword>
<dbReference type="PANTHER" id="PTHR19353">
    <property type="entry name" value="FATTY ACID DESATURASE 2"/>
    <property type="match status" value="1"/>
</dbReference>
<feature type="domain" description="Fatty acid desaturase" evidence="2">
    <location>
        <begin position="76"/>
        <end position="300"/>
    </location>
</feature>